<evidence type="ECO:0000259" key="9">
    <source>
        <dbReference type="Pfam" id="PF20216"/>
    </source>
</evidence>
<dbReference type="Gene3D" id="1.20.1540.10">
    <property type="entry name" value="Rhomboid-like"/>
    <property type="match status" value="1"/>
</dbReference>
<dbReference type="GO" id="GO:0016020">
    <property type="term" value="C:membrane"/>
    <property type="evidence" value="ECO:0007669"/>
    <property type="project" value="UniProtKB-SubCell"/>
</dbReference>
<evidence type="ECO:0000256" key="6">
    <source>
        <dbReference type="ARBA" id="ARBA00023136"/>
    </source>
</evidence>
<feature type="transmembrane region" description="Helical" evidence="7">
    <location>
        <begin position="87"/>
        <end position="112"/>
    </location>
</feature>
<feature type="transmembrane region" description="Helical" evidence="7">
    <location>
        <begin position="167"/>
        <end position="186"/>
    </location>
</feature>
<keyword evidence="3 7" id="KW-0812">Transmembrane</keyword>
<dbReference type="PANTHER" id="PTHR43731">
    <property type="entry name" value="RHOMBOID PROTEASE"/>
    <property type="match status" value="1"/>
</dbReference>
<dbReference type="RefSeq" id="WP_022316709.1">
    <property type="nucleotide sequence ID" value="NZ_DAIPDX010000035.1"/>
</dbReference>
<dbReference type="EMBL" id="JXQK01000053">
    <property type="protein sequence ID" value="KIP62500.1"/>
    <property type="molecule type" value="Genomic_DNA"/>
</dbReference>
<evidence type="ECO:0000256" key="5">
    <source>
        <dbReference type="ARBA" id="ARBA00022989"/>
    </source>
</evidence>
<name>A0A0D0HCU0_9BACT</name>
<dbReference type="Pfam" id="PF01694">
    <property type="entry name" value="Rhomboid"/>
    <property type="match status" value="1"/>
</dbReference>
<comment type="subcellular location">
    <subcellularLocation>
        <location evidence="1">Membrane</location>
        <topology evidence="1">Multi-pass membrane protein</topology>
    </subcellularLocation>
</comment>
<evidence type="ECO:0000256" key="1">
    <source>
        <dbReference type="ARBA" id="ARBA00004141"/>
    </source>
</evidence>
<keyword evidence="6 7" id="KW-0472">Membrane</keyword>
<keyword evidence="5 7" id="KW-1133">Transmembrane helix</keyword>
<dbReference type="Proteomes" id="UP000032046">
    <property type="component" value="Unassembled WGS sequence"/>
</dbReference>
<feature type="transmembrane region" description="Helical" evidence="7">
    <location>
        <begin position="12"/>
        <end position="30"/>
    </location>
</feature>
<dbReference type="InterPro" id="IPR035952">
    <property type="entry name" value="Rhomboid-like_sf"/>
</dbReference>
<evidence type="ECO:0000256" key="4">
    <source>
        <dbReference type="ARBA" id="ARBA00022801"/>
    </source>
</evidence>
<sequence>MRNIPTITKNLLIINVLMFAAYFVFSRLNIDLNSLLGLHFFLVSDFHLYQLVTYMFMHAGLSHIFFNMFALWMFGRIVETVWGPKRFLTYYLTCGIGAGLIQMVAQFISFYLTMKGAYPEFGIGDVMTAVHANEFALNTWTTVGASGAIYGILLAFGMLFPEERIFIFPLPVPIKAKWFVAIYAVLELSLGLGMPGDSVAHFAHLGGMLFGYLLIRYWQRHPNGGYGGGFYGGGYGSGYGSTGGRSIADKLKDFFSRFKKPGHDNSSFGGGSRESDWDYNARKNKEQEEIDHILDKIRKSGYDSLSEKEKRKLFENGKK</sequence>
<dbReference type="GO" id="GO:0004252">
    <property type="term" value="F:serine-type endopeptidase activity"/>
    <property type="evidence" value="ECO:0007669"/>
    <property type="project" value="InterPro"/>
</dbReference>
<evidence type="ECO:0000313" key="10">
    <source>
        <dbReference type="EMBL" id="KIP62500.1"/>
    </source>
</evidence>
<comment type="similarity">
    <text evidence="2">Belongs to the peptidase S54 family.</text>
</comment>
<keyword evidence="10" id="KW-0645">Protease</keyword>
<dbReference type="Pfam" id="PF20216">
    <property type="entry name" value="DUF6576"/>
    <property type="match status" value="1"/>
</dbReference>
<dbReference type="AlphaFoldDB" id="A0A0D0HCU0"/>
<feature type="transmembrane region" description="Helical" evidence="7">
    <location>
        <begin position="50"/>
        <end position="75"/>
    </location>
</feature>
<feature type="transmembrane region" description="Helical" evidence="7">
    <location>
        <begin position="140"/>
        <end position="160"/>
    </location>
</feature>
<evidence type="ECO:0000313" key="11">
    <source>
        <dbReference type="Proteomes" id="UP000032046"/>
    </source>
</evidence>
<accession>A0A0D0HCU0</accession>
<proteinExistence type="inferred from homology"/>
<comment type="caution">
    <text evidence="10">The sequence shown here is derived from an EMBL/GenBank/DDBJ whole genome shotgun (WGS) entry which is preliminary data.</text>
</comment>
<dbReference type="PANTHER" id="PTHR43731:SF14">
    <property type="entry name" value="PRESENILIN-ASSOCIATED RHOMBOID-LIKE PROTEIN, MITOCHONDRIAL"/>
    <property type="match status" value="1"/>
</dbReference>
<evidence type="ECO:0000259" key="8">
    <source>
        <dbReference type="Pfam" id="PF01694"/>
    </source>
</evidence>
<gene>
    <name evidence="10" type="ORF">ST44_06735</name>
</gene>
<feature type="domain" description="Peptidase S54 rhomboid" evidence="8">
    <location>
        <begin position="47"/>
        <end position="215"/>
    </location>
</feature>
<protein>
    <submittedName>
        <fullName evidence="10">Protease</fullName>
    </submittedName>
</protein>
<keyword evidence="4" id="KW-0378">Hydrolase</keyword>
<evidence type="ECO:0000256" key="2">
    <source>
        <dbReference type="ARBA" id="ARBA00009045"/>
    </source>
</evidence>
<dbReference type="InterPro" id="IPR050925">
    <property type="entry name" value="Rhomboid_protease_S54"/>
</dbReference>
<evidence type="ECO:0000256" key="7">
    <source>
        <dbReference type="SAM" id="Phobius"/>
    </source>
</evidence>
<feature type="domain" description="DUF6576" evidence="9">
    <location>
        <begin position="276"/>
        <end position="318"/>
    </location>
</feature>
<dbReference type="GeneID" id="93484939"/>
<dbReference type="GO" id="GO:0006508">
    <property type="term" value="P:proteolysis"/>
    <property type="evidence" value="ECO:0007669"/>
    <property type="project" value="UniProtKB-KW"/>
</dbReference>
<dbReference type="STRING" id="1602171.ST44_06735"/>
<reference evidence="10 11" key="1">
    <citation type="submission" date="2015-01" db="EMBL/GenBank/DDBJ databases">
        <title>Comparative genomics of non-oral Prevotella species.</title>
        <authorList>
            <person name="Accetto T."/>
            <person name="Nograsek B."/>
            <person name="Avgustin G."/>
        </authorList>
    </citation>
    <scope>NUCLEOTIDE SEQUENCE [LARGE SCALE GENOMIC DNA]</scope>
    <source>
        <strain evidence="10 11">P5-119</strain>
    </source>
</reference>
<feature type="transmembrane region" description="Helical" evidence="7">
    <location>
        <begin position="198"/>
        <end position="215"/>
    </location>
</feature>
<organism evidence="10 11">
    <name type="scientific">Prevotella pectinovora</name>
    <dbReference type="NCBI Taxonomy" id="1602169"/>
    <lineage>
        <taxon>Bacteria</taxon>
        <taxon>Pseudomonadati</taxon>
        <taxon>Bacteroidota</taxon>
        <taxon>Bacteroidia</taxon>
        <taxon>Bacteroidales</taxon>
        <taxon>Prevotellaceae</taxon>
        <taxon>Prevotella</taxon>
    </lineage>
</organism>
<dbReference type="SUPFAM" id="SSF144091">
    <property type="entry name" value="Rhomboid-like"/>
    <property type="match status" value="1"/>
</dbReference>
<dbReference type="InterPro" id="IPR022764">
    <property type="entry name" value="Peptidase_S54_rhomboid_dom"/>
</dbReference>
<keyword evidence="11" id="KW-1185">Reference proteome</keyword>
<dbReference type="InterPro" id="IPR046483">
    <property type="entry name" value="DUF6576"/>
</dbReference>
<evidence type="ECO:0000256" key="3">
    <source>
        <dbReference type="ARBA" id="ARBA00022692"/>
    </source>
</evidence>